<dbReference type="InterPro" id="IPR018108">
    <property type="entry name" value="MCP_transmembrane"/>
</dbReference>
<evidence type="ECO:0000256" key="1">
    <source>
        <dbReference type="ARBA" id="ARBA00004141"/>
    </source>
</evidence>
<dbReference type="Proteomes" id="UP000887577">
    <property type="component" value="Unplaced"/>
</dbReference>
<protein>
    <submittedName>
        <fullName evidence="11">Mitochondrial folate transporter/carrier</fullName>
    </submittedName>
</protein>
<evidence type="ECO:0000256" key="7">
    <source>
        <dbReference type="ARBA" id="ARBA00023136"/>
    </source>
</evidence>
<organism evidence="10 11">
    <name type="scientific">Panagrolaimus superbus</name>
    <dbReference type="NCBI Taxonomy" id="310955"/>
    <lineage>
        <taxon>Eukaryota</taxon>
        <taxon>Metazoa</taxon>
        <taxon>Ecdysozoa</taxon>
        <taxon>Nematoda</taxon>
        <taxon>Chromadorea</taxon>
        <taxon>Rhabditida</taxon>
        <taxon>Tylenchina</taxon>
        <taxon>Panagrolaimomorpha</taxon>
        <taxon>Panagrolaimoidea</taxon>
        <taxon>Panagrolaimidae</taxon>
        <taxon>Panagrolaimus</taxon>
    </lineage>
</organism>
<evidence type="ECO:0000256" key="3">
    <source>
        <dbReference type="ARBA" id="ARBA00022448"/>
    </source>
</evidence>
<evidence type="ECO:0000256" key="4">
    <source>
        <dbReference type="ARBA" id="ARBA00022692"/>
    </source>
</evidence>
<dbReference type="SUPFAM" id="SSF103506">
    <property type="entry name" value="Mitochondrial carrier"/>
    <property type="match status" value="1"/>
</dbReference>
<keyword evidence="10" id="KW-1185">Reference proteome</keyword>
<keyword evidence="3 9" id="KW-0813">Transport</keyword>
<keyword evidence="6" id="KW-1133">Transmembrane helix</keyword>
<feature type="repeat" description="Solcar" evidence="8">
    <location>
        <begin position="203"/>
        <end position="287"/>
    </location>
</feature>
<keyword evidence="7 8" id="KW-0472">Membrane</keyword>
<keyword evidence="4 8" id="KW-0812">Transmembrane</keyword>
<proteinExistence type="inferred from homology"/>
<comment type="similarity">
    <text evidence="2 9">Belongs to the mitochondrial carrier (TC 2.A.29) family.</text>
</comment>
<dbReference type="GO" id="GO:0006862">
    <property type="term" value="P:nucleotide transport"/>
    <property type="evidence" value="ECO:0007669"/>
    <property type="project" value="InterPro"/>
</dbReference>
<comment type="subcellular location">
    <subcellularLocation>
        <location evidence="1">Membrane</location>
        <topology evidence="1">Multi-pass membrane protein</topology>
    </subcellularLocation>
</comment>
<feature type="repeat" description="Solcar" evidence="8">
    <location>
        <begin position="6"/>
        <end position="93"/>
    </location>
</feature>
<evidence type="ECO:0000256" key="6">
    <source>
        <dbReference type="ARBA" id="ARBA00022989"/>
    </source>
</evidence>
<dbReference type="PROSITE" id="PS50920">
    <property type="entry name" value="SOLCAR"/>
    <property type="match status" value="3"/>
</dbReference>
<dbReference type="InterPro" id="IPR044712">
    <property type="entry name" value="SLC25A32-like"/>
</dbReference>
<feature type="repeat" description="Solcar" evidence="8">
    <location>
        <begin position="102"/>
        <end position="190"/>
    </location>
</feature>
<evidence type="ECO:0000256" key="9">
    <source>
        <dbReference type="RuleBase" id="RU000488"/>
    </source>
</evidence>
<dbReference type="GO" id="GO:0055085">
    <property type="term" value="P:transmembrane transport"/>
    <property type="evidence" value="ECO:0007669"/>
    <property type="project" value="InterPro"/>
</dbReference>
<dbReference type="AlphaFoldDB" id="A0A914YV37"/>
<evidence type="ECO:0000256" key="2">
    <source>
        <dbReference type="ARBA" id="ARBA00006375"/>
    </source>
</evidence>
<dbReference type="WBParaSite" id="PSU_v2.g4463.t1">
    <property type="protein sequence ID" value="PSU_v2.g4463.t1"/>
    <property type="gene ID" value="PSU_v2.g4463"/>
</dbReference>
<reference evidence="11" key="1">
    <citation type="submission" date="2022-11" db="UniProtKB">
        <authorList>
            <consortium name="WormBaseParasite"/>
        </authorList>
    </citation>
    <scope>IDENTIFICATION</scope>
</reference>
<name>A0A914YV37_9BILA</name>
<dbReference type="Gene3D" id="1.50.40.10">
    <property type="entry name" value="Mitochondrial carrier domain"/>
    <property type="match status" value="1"/>
</dbReference>
<dbReference type="InterPro" id="IPR023395">
    <property type="entry name" value="MCP_dom_sf"/>
</dbReference>
<dbReference type="PANTHER" id="PTHR45683">
    <property type="entry name" value="MITOCHONDRIAL NICOTINAMIDE ADENINE DINUCLEOTIDE TRANSPORTER 1-RELATED-RELATED"/>
    <property type="match status" value="1"/>
</dbReference>
<evidence type="ECO:0000313" key="11">
    <source>
        <dbReference type="WBParaSite" id="PSU_v2.g4463.t1"/>
    </source>
</evidence>
<evidence type="ECO:0000256" key="5">
    <source>
        <dbReference type="ARBA" id="ARBA00022737"/>
    </source>
</evidence>
<evidence type="ECO:0000313" key="10">
    <source>
        <dbReference type="Proteomes" id="UP000887577"/>
    </source>
</evidence>
<accession>A0A914YV37</accession>
<dbReference type="Pfam" id="PF00153">
    <property type="entry name" value="Mito_carr"/>
    <property type="match status" value="3"/>
</dbReference>
<dbReference type="GO" id="GO:0016020">
    <property type="term" value="C:membrane"/>
    <property type="evidence" value="ECO:0007669"/>
    <property type="project" value="UniProtKB-SubCell"/>
</dbReference>
<sequence>MGIADYEQLIAGFSGGFAATIVCHPLDLLRIRYSVNDNNASLRPQYRSYFHAIKSIVKAEGVRGLYQGLTPNIIASPLAWGLYFQFYHQMHPHFNYLSNAVSLPFQNLVVGCAAGASVMAVSNPLWVAKTRLCLQYENEAAKTYRGMIHCLRKILQEEGIKGWYRGFVPALFGTLNGAIQFAIYNYLKDWRYRTQNLSRDKPLGTLDYLVFSSASKMLSTASTYPYQVVRARLQDHHTNYSSSREVMYRIIKNEGFTGFYKGMFMTTLKQLPNGIVTYVVYEHAKQLIEKFAD</sequence>
<keyword evidence="5" id="KW-0677">Repeat</keyword>
<evidence type="ECO:0000256" key="8">
    <source>
        <dbReference type="PROSITE-ProRule" id="PRU00282"/>
    </source>
</evidence>